<dbReference type="Proteomes" id="UP000092631">
    <property type="component" value="Chromosome"/>
</dbReference>
<dbReference type="GeneID" id="82185768"/>
<evidence type="ECO:0000313" key="7">
    <source>
        <dbReference type="EMBL" id="ANU56371.1"/>
    </source>
</evidence>
<dbReference type="KEGG" id="bcae:A4V03_01295"/>
<dbReference type="GO" id="GO:0030313">
    <property type="term" value="C:cell envelope"/>
    <property type="evidence" value="ECO:0007669"/>
    <property type="project" value="UniProtKB-SubCell"/>
</dbReference>
<dbReference type="Gene3D" id="3.40.30.10">
    <property type="entry name" value="Glutaredoxin"/>
    <property type="match status" value="1"/>
</dbReference>
<keyword evidence="2" id="KW-0201">Cytochrome c-type biogenesis</keyword>
<dbReference type="Pfam" id="PF08534">
    <property type="entry name" value="Redoxin"/>
    <property type="match status" value="1"/>
</dbReference>
<dbReference type="SUPFAM" id="SSF52833">
    <property type="entry name" value="Thioredoxin-like"/>
    <property type="match status" value="1"/>
</dbReference>
<dbReference type="PROSITE" id="PS51352">
    <property type="entry name" value="THIOREDOXIN_2"/>
    <property type="match status" value="1"/>
</dbReference>
<comment type="subcellular location">
    <subcellularLocation>
        <location evidence="1">Cell envelope</location>
    </subcellularLocation>
</comment>
<protein>
    <recommendedName>
        <fullName evidence="6">Thioredoxin domain-containing protein</fullName>
    </recommendedName>
</protein>
<proteinExistence type="predicted"/>
<dbReference type="AlphaFoldDB" id="A0A1C7GX52"/>
<gene>
    <name evidence="7" type="ORF">A4V03_01295</name>
</gene>
<reference evidence="8" key="1">
    <citation type="submission" date="2016-04" db="EMBL/GenBank/DDBJ databases">
        <title>Complete Genome Sequences of Twelve Strains of a Stable Defined Moderately Diverse Mouse Microbiota 2 (sDMDMm2).</title>
        <authorList>
            <person name="Uchimura Y."/>
            <person name="Wyss M."/>
            <person name="Brugiroux S."/>
            <person name="Limenitakis J.P."/>
            <person name="Stecher B."/>
            <person name="McCoy K.D."/>
            <person name="Macpherson A.J."/>
        </authorList>
    </citation>
    <scope>NUCLEOTIDE SEQUENCE [LARGE SCALE GENOMIC DNA]</scope>
    <source>
        <strain evidence="8">I48</strain>
    </source>
</reference>
<evidence type="ECO:0000256" key="3">
    <source>
        <dbReference type="ARBA" id="ARBA00023157"/>
    </source>
</evidence>
<evidence type="ECO:0000256" key="5">
    <source>
        <dbReference type="SAM" id="SignalP"/>
    </source>
</evidence>
<dbReference type="PANTHER" id="PTHR42852">
    <property type="entry name" value="THIOL:DISULFIDE INTERCHANGE PROTEIN DSBE"/>
    <property type="match status" value="1"/>
</dbReference>
<evidence type="ECO:0000256" key="1">
    <source>
        <dbReference type="ARBA" id="ARBA00004196"/>
    </source>
</evidence>
<keyword evidence="3" id="KW-1015">Disulfide bond</keyword>
<name>A0A1C7GX52_9BACE</name>
<evidence type="ECO:0000256" key="4">
    <source>
        <dbReference type="ARBA" id="ARBA00023284"/>
    </source>
</evidence>
<dbReference type="InterPro" id="IPR013766">
    <property type="entry name" value="Thioredoxin_domain"/>
</dbReference>
<feature type="signal peptide" evidence="5">
    <location>
        <begin position="1"/>
        <end position="20"/>
    </location>
</feature>
<dbReference type="OrthoDB" id="9794348at2"/>
<dbReference type="Pfam" id="PF14289">
    <property type="entry name" value="DUF4369"/>
    <property type="match status" value="1"/>
</dbReference>
<dbReference type="InterPro" id="IPR017937">
    <property type="entry name" value="Thioredoxin_CS"/>
</dbReference>
<dbReference type="InterPro" id="IPR025380">
    <property type="entry name" value="DUF4369"/>
</dbReference>
<dbReference type="GO" id="GO:0017004">
    <property type="term" value="P:cytochrome complex assembly"/>
    <property type="evidence" value="ECO:0007669"/>
    <property type="project" value="UniProtKB-KW"/>
</dbReference>
<accession>A0A1C7GX52</accession>
<organism evidence="7 8">
    <name type="scientific">Bacteroides caecimuris</name>
    <dbReference type="NCBI Taxonomy" id="1796613"/>
    <lineage>
        <taxon>Bacteria</taxon>
        <taxon>Pseudomonadati</taxon>
        <taxon>Bacteroidota</taxon>
        <taxon>Bacteroidia</taxon>
        <taxon>Bacteroidales</taxon>
        <taxon>Bacteroidaceae</taxon>
        <taxon>Bacteroides</taxon>
    </lineage>
</organism>
<sequence length="365" mass="40923">MKNTLVATLLLASCGYLSYAQNNVIVKGQIKGVESGRLYMLAPVSENRVDTLGTALFQAPDFVLEGRCDEPVVAHIVVENYSGGFPFMAEPGGSYTALLTNGREAYIRGGKLQDAWTGYLKYSTEQRQKISAMKQRHQTLVAENKYRSASALNDSILLLEQQARKETYDFLGQHDDLITAHTYLENAQMRDAGAEQCRKMYESLGEGAKQTPSARILKERYERMEQTEKGRLAPDFTLTTPEGMEVTLSKVAGKVKILDFWASWCGPCRLNNPALKKAYEEYHDKGLEIISVSLDNKPERWKDAIAKDGLTWINVSSLKGWKCDVARLYSVSAVPAIFILNEENRIVATNLRGEKLAKYLEDNLK</sequence>
<evidence type="ECO:0000313" key="8">
    <source>
        <dbReference type="Proteomes" id="UP000092631"/>
    </source>
</evidence>
<dbReference type="PANTHER" id="PTHR42852:SF6">
    <property type="entry name" value="THIOL:DISULFIDE INTERCHANGE PROTEIN DSBE"/>
    <property type="match status" value="1"/>
</dbReference>
<feature type="domain" description="Thioredoxin" evidence="6">
    <location>
        <begin position="227"/>
        <end position="365"/>
    </location>
</feature>
<dbReference type="EMBL" id="CP015401">
    <property type="protein sequence ID" value="ANU56371.1"/>
    <property type="molecule type" value="Genomic_DNA"/>
</dbReference>
<dbReference type="PROSITE" id="PS00194">
    <property type="entry name" value="THIOREDOXIN_1"/>
    <property type="match status" value="1"/>
</dbReference>
<keyword evidence="5" id="KW-0732">Signal</keyword>
<dbReference type="InterPro" id="IPR013740">
    <property type="entry name" value="Redoxin"/>
</dbReference>
<dbReference type="InterPro" id="IPR050553">
    <property type="entry name" value="Thioredoxin_ResA/DsbE_sf"/>
</dbReference>
<dbReference type="CDD" id="cd02966">
    <property type="entry name" value="TlpA_like_family"/>
    <property type="match status" value="1"/>
</dbReference>
<dbReference type="RefSeq" id="WP_065537655.1">
    <property type="nucleotide sequence ID" value="NZ_CARILY010000047.1"/>
</dbReference>
<keyword evidence="4" id="KW-0676">Redox-active center</keyword>
<dbReference type="GO" id="GO:0016491">
    <property type="term" value="F:oxidoreductase activity"/>
    <property type="evidence" value="ECO:0007669"/>
    <property type="project" value="InterPro"/>
</dbReference>
<evidence type="ECO:0000259" key="6">
    <source>
        <dbReference type="PROSITE" id="PS51352"/>
    </source>
</evidence>
<evidence type="ECO:0000256" key="2">
    <source>
        <dbReference type="ARBA" id="ARBA00022748"/>
    </source>
</evidence>
<feature type="chain" id="PRO_5008886627" description="Thioredoxin domain-containing protein" evidence="5">
    <location>
        <begin position="21"/>
        <end position="365"/>
    </location>
</feature>
<dbReference type="InterPro" id="IPR036249">
    <property type="entry name" value="Thioredoxin-like_sf"/>
</dbReference>
<keyword evidence="8" id="KW-1185">Reference proteome</keyword>